<dbReference type="OrthoDB" id="9758917at2"/>
<dbReference type="GO" id="GO:0006508">
    <property type="term" value="P:proteolysis"/>
    <property type="evidence" value="ECO:0007669"/>
    <property type="project" value="UniProtKB-KW"/>
</dbReference>
<dbReference type="InterPro" id="IPR051201">
    <property type="entry name" value="Chloro_Bact_Ser_Proteases"/>
</dbReference>
<dbReference type="InterPro" id="IPR036034">
    <property type="entry name" value="PDZ_sf"/>
</dbReference>
<organism evidence="4 5">
    <name type="scientific">Phaeocystidibacter marisrubri</name>
    <dbReference type="NCBI Taxonomy" id="1577780"/>
    <lineage>
        <taxon>Bacteria</taxon>
        <taxon>Pseudomonadati</taxon>
        <taxon>Bacteroidota</taxon>
        <taxon>Flavobacteriia</taxon>
        <taxon>Flavobacteriales</taxon>
        <taxon>Phaeocystidibacteraceae</taxon>
        <taxon>Phaeocystidibacter</taxon>
    </lineage>
</organism>
<accession>A0A6L3ZIP2</accession>
<evidence type="ECO:0000313" key="5">
    <source>
        <dbReference type="Proteomes" id="UP000484164"/>
    </source>
</evidence>
<dbReference type="PANTHER" id="PTHR43343:SF3">
    <property type="entry name" value="PROTEASE DO-LIKE 8, CHLOROPLASTIC"/>
    <property type="match status" value="1"/>
</dbReference>
<protein>
    <submittedName>
        <fullName evidence="4">PDZ domain-containing protein</fullName>
    </submittedName>
</protein>
<evidence type="ECO:0000313" key="4">
    <source>
        <dbReference type="EMBL" id="KAB2817483.1"/>
    </source>
</evidence>
<dbReference type="PANTHER" id="PTHR43343">
    <property type="entry name" value="PEPTIDASE S12"/>
    <property type="match status" value="1"/>
</dbReference>
<dbReference type="Gene3D" id="2.40.10.120">
    <property type="match status" value="1"/>
</dbReference>
<dbReference type="Pfam" id="PF12812">
    <property type="entry name" value="PDZ_1"/>
    <property type="match status" value="1"/>
</dbReference>
<evidence type="ECO:0000256" key="1">
    <source>
        <dbReference type="ARBA" id="ARBA00022670"/>
    </source>
</evidence>
<proteinExistence type="predicted"/>
<dbReference type="Gene3D" id="2.30.42.10">
    <property type="match status" value="2"/>
</dbReference>
<evidence type="ECO:0000259" key="3">
    <source>
        <dbReference type="PROSITE" id="PS50106"/>
    </source>
</evidence>
<dbReference type="InterPro" id="IPR009003">
    <property type="entry name" value="Peptidase_S1_PA"/>
</dbReference>
<dbReference type="PRINTS" id="PR00834">
    <property type="entry name" value="PROTEASES2C"/>
</dbReference>
<dbReference type="GO" id="GO:0004252">
    <property type="term" value="F:serine-type endopeptidase activity"/>
    <property type="evidence" value="ECO:0007669"/>
    <property type="project" value="InterPro"/>
</dbReference>
<dbReference type="EMBL" id="WBVQ01000001">
    <property type="protein sequence ID" value="KAB2817483.1"/>
    <property type="molecule type" value="Genomic_DNA"/>
</dbReference>
<keyword evidence="1" id="KW-0645">Protease</keyword>
<dbReference type="AlphaFoldDB" id="A0A6L3ZIP2"/>
<dbReference type="InterPro" id="IPR025926">
    <property type="entry name" value="PDZ-like_dom"/>
</dbReference>
<dbReference type="SUPFAM" id="SSF50156">
    <property type="entry name" value="PDZ domain-like"/>
    <property type="match status" value="1"/>
</dbReference>
<dbReference type="Pfam" id="PF13180">
    <property type="entry name" value="PDZ_2"/>
    <property type="match status" value="1"/>
</dbReference>
<feature type="domain" description="PDZ" evidence="3">
    <location>
        <begin position="271"/>
        <end position="362"/>
    </location>
</feature>
<dbReference type="InterPro" id="IPR001940">
    <property type="entry name" value="Peptidase_S1C"/>
</dbReference>
<dbReference type="PROSITE" id="PS50106">
    <property type="entry name" value="PDZ"/>
    <property type="match status" value="1"/>
</dbReference>
<evidence type="ECO:0000256" key="2">
    <source>
        <dbReference type="ARBA" id="ARBA00022801"/>
    </source>
</evidence>
<dbReference type="Pfam" id="PF13365">
    <property type="entry name" value="Trypsin_2"/>
    <property type="match status" value="1"/>
</dbReference>
<dbReference type="RefSeq" id="WP_151692054.1">
    <property type="nucleotide sequence ID" value="NZ_BMGX01000002.1"/>
</dbReference>
<dbReference type="InterPro" id="IPR001478">
    <property type="entry name" value="PDZ"/>
</dbReference>
<sequence length="479" mass="50969">MNSKQILSSLGIAVAGGAIAVSSYALFMEPTQKVVIQESPNHHSITTSSASPLRWDNFSEAAESTVSSVVHVKTAVEQGYYMSPFGGSFFGNGNRTPRIVEGSGSGVIISEDGYIVTNNHVIKDAREVSVTTNDNRELKAVVIGSDPTTDIAVLKVEADDLKPLPIANSDDVRLGQWVLAVGNPFNLNSTVTAGIISAKGRSINVIDERSAIESFLQTDAVVNPGNSGGALVNLNGDLVGINTAISTHTGTFEGYSFAVPSNLVQKVVDDIIEYGVVQRAYLGVNISNVTPQLATELDLNRTTGVYIANVVEGSAAQSAGIKTGDVITRIEDRQITRSSELLEVVGRKRPGDIVRVTVDREGSEEVFDLTLTNSIGNTALITATQSDFTTDLGATFEALSNEQKRSLKLRGGVIVTERGDGKLKDAGVPRGFIITKMNNINVTSPEDIEKILSDLRPGDGLLIQGYHPNGRPAYFAFGM</sequence>
<dbReference type="SUPFAM" id="SSF50494">
    <property type="entry name" value="Trypsin-like serine proteases"/>
    <property type="match status" value="1"/>
</dbReference>
<keyword evidence="5" id="KW-1185">Reference proteome</keyword>
<dbReference type="Proteomes" id="UP000484164">
    <property type="component" value="Unassembled WGS sequence"/>
</dbReference>
<name>A0A6L3ZIP2_9FLAO</name>
<gene>
    <name evidence="4" type="ORF">F8C82_03545</name>
</gene>
<keyword evidence="2" id="KW-0378">Hydrolase</keyword>
<reference evidence="4 5" key="1">
    <citation type="submission" date="2019-10" db="EMBL/GenBank/DDBJ databases">
        <title>Genome sequence of Phaeocystidibacter marisrubri JCM30614 (type strain).</title>
        <authorList>
            <person name="Bowman J.P."/>
        </authorList>
    </citation>
    <scope>NUCLEOTIDE SEQUENCE [LARGE SCALE GENOMIC DNA]</scope>
    <source>
        <strain evidence="4 5">JCM 30614</strain>
    </source>
</reference>
<dbReference type="SMART" id="SM00228">
    <property type="entry name" value="PDZ"/>
    <property type="match status" value="1"/>
</dbReference>
<comment type="caution">
    <text evidence="4">The sequence shown here is derived from an EMBL/GenBank/DDBJ whole genome shotgun (WGS) entry which is preliminary data.</text>
</comment>